<protein>
    <recommendedName>
        <fullName evidence="1">Heterokaryon incompatibility domain-containing protein</fullName>
    </recommendedName>
</protein>
<dbReference type="GeneID" id="66081766"/>
<dbReference type="AlphaFoldDB" id="A0A9P7RTD8"/>
<accession>A0A9P7RTD8</accession>
<dbReference type="PANTHER" id="PTHR33112">
    <property type="entry name" value="DOMAIN PROTEIN, PUTATIVE-RELATED"/>
    <property type="match status" value="1"/>
</dbReference>
<sequence>MHRRLCEYCRNNPFSFDALQSRREWVPPWEQVQQLKDTCNWCSFVYRLVREAQKAFEKQWGDSKADPAQNLSVYLQRVDDYQDVDQFPQSLRVKITVAIFVDSSTGTRRFGSELLVYTEDNDHAARFITGHDILREIDQTSTYTQVLKCVENCSKHERCQHPKPANLPTRLLDCTDPSQPRLFISTGTEKEYYAALSYVWGEEQPNMTTSNNLEAYVKAIDLQLIPRTIRDAITVTHKLGLRFLWVDSFCIIQDSKEDKRREIPNMRRIYHNAYVTIVAACARRVSAGFLHIRDVYPRPESRATVPFLCPDGIMGTITLCTDGNAPDEATYERAWCVEERVLSPRSLVYCTHTLQYRCQTVHINVDGTPHFVSPRPFGSGTNSAEYRPFAGEVNRRLSDFVFAADARVVQGDLEESEMWRSWRGVLADYTRCYLTSPKDRLVAIAGVAEQFDRCWPTGGYKAGLWLYQLPRCLLWKTVRSAPRPEMYRAPSWSWAAVDGEIDVDPDGHGVKSSNRSYVCTVESCQVVSVDMSHPYGEVRGGSLTIRAIVRTVIWDWDLIGRFELQEEEPLRFVVPCASMTEDSVGDLSKDTLNKAVVAVLQDKPSVRGLVLVPDTTDNHCGSTVRTVYRRVGEFKAWPGCREKWVAAPQQLVTIV</sequence>
<dbReference type="OrthoDB" id="5125733at2759"/>
<dbReference type="RefSeq" id="XP_043005194.1">
    <property type="nucleotide sequence ID" value="XM_043157826.1"/>
</dbReference>
<dbReference type="Proteomes" id="UP001049176">
    <property type="component" value="Chromosome 8"/>
</dbReference>
<gene>
    <name evidence="2" type="ORF">E1B28_012691</name>
</gene>
<proteinExistence type="predicted"/>
<dbReference type="KEGG" id="more:E1B28_012691"/>
<comment type="caution">
    <text evidence="2">The sequence shown here is derived from an EMBL/GenBank/DDBJ whole genome shotgun (WGS) entry which is preliminary data.</text>
</comment>
<keyword evidence="3" id="KW-1185">Reference proteome</keyword>
<reference evidence="2" key="1">
    <citation type="journal article" date="2021" name="Genome Biol. Evol.">
        <title>The assembled and annotated genome of the fairy-ring fungus Marasmius oreades.</title>
        <authorList>
            <person name="Hiltunen M."/>
            <person name="Ament-Velasquez S.L."/>
            <person name="Johannesson H."/>
        </authorList>
    </citation>
    <scope>NUCLEOTIDE SEQUENCE</scope>
    <source>
        <strain evidence="2">03SP1</strain>
    </source>
</reference>
<dbReference type="InterPro" id="IPR010730">
    <property type="entry name" value="HET"/>
</dbReference>
<organism evidence="2 3">
    <name type="scientific">Marasmius oreades</name>
    <name type="common">fairy-ring Marasmius</name>
    <dbReference type="NCBI Taxonomy" id="181124"/>
    <lineage>
        <taxon>Eukaryota</taxon>
        <taxon>Fungi</taxon>
        <taxon>Dikarya</taxon>
        <taxon>Basidiomycota</taxon>
        <taxon>Agaricomycotina</taxon>
        <taxon>Agaricomycetes</taxon>
        <taxon>Agaricomycetidae</taxon>
        <taxon>Agaricales</taxon>
        <taxon>Marasmiineae</taxon>
        <taxon>Marasmiaceae</taxon>
        <taxon>Marasmius</taxon>
    </lineage>
</organism>
<dbReference type="EMBL" id="CM032188">
    <property type="protein sequence ID" value="KAG7088723.1"/>
    <property type="molecule type" value="Genomic_DNA"/>
</dbReference>
<evidence type="ECO:0000259" key="1">
    <source>
        <dbReference type="Pfam" id="PF06985"/>
    </source>
</evidence>
<dbReference type="Pfam" id="PF06985">
    <property type="entry name" value="HET"/>
    <property type="match status" value="1"/>
</dbReference>
<feature type="domain" description="Heterokaryon incompatibility" evidence="1">
    <location>
        <begin position="193"/>
        <end position="305"/>
    </location>
</feature>
<evidence type="ECO:0000313" key="2">
    <source>
        <dbReference type="EMBL" id="KAG7088723.1"/>
    </source>
</evidence>
<name>A0A9P7RTD8_9AGAR</name>
<evidence type="ECO:0000313" key="3">
    <source>
        <dbReference type="Proteomes" id="UP001049176"/>
    </source>
</evidence>
<dbReference type="PANTHER" id="PTHR33112:SF16">
    <property type="entry name" value="HETEROKARYON INCOMPATIBILITY DOMAIN-CONTAINING PROTEIN"/>
    <property type="match status" value="1"/>
</dbReference>